<dbReference type="CDD" id="cd00072">
    <property type="entry name" value="GYF"/>
    <property type="match status" value="1"/>
</dbReference>
<dbReference type="Gene3D" id="3.30.1490.40">
    <property type="match status" value="1"/>
</dbReference>
<feature type="compositionally biased region" description="Basic and acidic residues" evidence="1">
    <location>
        <begin position="474"/>
        <end position="489"/>
    </location>
</feature>
<feature type="compositionally biased region" description="Basic and acidic residues" evidence="1">
    <location>
        <begin position="77"/>
        <end position="117"/>
    </location>
</feature>
<feature type="region of interest" description="Disordered" evidence="1">
    <location>
        <begin position="1148"/>
        <end position="1238"/>
    </location>
</feature>
<feature type="region of interest" description="Disordered" evidence="1">
    <location>
        <begin position="356"/>
        <end position="375"/>
    </location>
</feature>
<dbReference type="SUPFAM" id="SSF55277">
    <property type="entry name" value="GYF domain"/>
    <property type="match status" value="1"/>
</dbReference>
<evidence type="ECO:0000256" key="1">
    <source>
        <dbReference type="SAM" id="MobiDB-lite"/>
    </source>
</evidence>
<dbReference type="InterPro" id="IPR035445">
    <property type="entry name" value="GYF-like_dom_sf"/>
</dbReference>
<evidence type="ECO:0000313" key="4">
    <source>
        <dbReference type="Proteomes" id="UP001054252"/>
    </source>
</evidence>
<dbReference type="PANTHER" id="PTHR47471">
    <property type="entry name" value="GYF DOMAIN-CONTAINING PROTEIN"/>
    <property type="match status" value="1"/>
</dbReference>
<dbReference type="PANTHER" id="PTHR47471:SF1">
    <property type="entry name" value="PROTEIN ESSENTIAL FOR POTEXVIRUS ACCUMULATION 1"/>
    <property type="match status" value="1"/>
</dbReference>
<feature type="compositionally biased region" description="Basic and acidic residues" evidence="1">
    <location>
        <begin position="429"/>
        <end position="442"/>
    </location>
</feature>
<feature type="compositionally biased region" description="Low complexity" evidence="1">
    <location>
        <begin position="1552"/>
        <end position="1561"/>
    </location>
</feature>
<feature type="compositionally biased region" description="Low complexity" evidence="1">
    <location>
        <begin position="446"/>
        <end position="464"/>
    </location>
</feature>
<feature type="compositionally biased region" description="Polar residues" evidence="1">
    <location>
        <begin position="1626"/>
        <end position="1646"/>
    </location>
</feature>
<feature type="region of interest" description="Disordered" evidence="1">
    <location>
        <begin position="1266"/>
        <end position="1296"/>
    </location>
</feature>
<accession>A0AAV5J301</accession>
<organism evidence="3 4">
    <name type="scientific">Rubroshorea leprosula</name>
    <dbReference type="NCBI Taxonomy" id="152421"/>
    <lineage>
        <taxon>Eukaryota</taxon>
        <taxon>Viridiplantae</taxon>
        <taxon>Streptophyta</taxon>
        <taxon>Embryophyta</taxon>
        <taxon>Tracheophyta</taxon>
        <taxon>Spermatophyta</taxon>
        <taxon>Magnoliopsida</taxon>
        <taxon>eudicotyledons</taxon>
        <taxon>Gunneridae</taxon>
        <taxon>Pentapetalae</taxon>
        <taxon>rosids</taxon>
        <taxon>malvids</taxon>
        <taxon>Malvales</taxon>
        <taxon>Dipterocarpaceae</taxon>
        <taxon>Rubroshorea</taxon>
    </lineage>
</organism>
<dbReference type="PROSITE" id="PS50829">
    <property type="entry name" value="GYF"/>
    <property type="match status" value="1"/>
</dbReference>
<feature type="compositionally biased region" description="Basic and acidic residues" evidence="1">
    <location>
        <begin position="124"/>
        <end position="151"/>
    </location>
</feature>
<dbReference type="InterPro" id="IPR003169">
    <property type="entry name" value="GYF"/>
</dbReference>
<feature type="compositionally biased region" description="Basic and acidic residues" evidence="1">
    <location>
        <begin position="1166"/>
        <end position="1177"/>
    </location>
</feature>
<feature type="compositionally biased region" description="Polar residues" evidence="1">
    <location>
        <begin position="1530"/>
        <end position="1551"/>
    </location>
</feature>
<feature type="domain" description="GYF" evidence="2">
    <location>
        <begin position="550"/>
        <end position="601"/>
    </location>
</feature>
<feature type="region of interest" description="Disordered" evidence="1">
    <location>
        <begin position="1390"/>
        <end position="1483"/>
    </location>
</feature>
<feature type="compositionally biased region" description="Basic residues" evidence="1">
    <location>
        <begin position="1767"/>
        <end position="1777"/>
    </location>
</feature>
<name>A0AAV5J301_9ROSI</name>
<dbReference type="SMART" id="SM00444">
    <property type="entry name" value="GYF"/>
    <property type="match status" value="1"/>
</dbReference>
<reference evidence="3 4" key="1">
    <citation type="journal article" date="2021" name="Commun. Biol.">
        <title>The genome of Shorea leprosula (Dipterocarpaceae) highlights the ecological relevance of drought in aseasonal tropical rainforests.</title>
        <authorList>
            <person name="Ng K.K.S."/>
            <person name="Kobayashi M.J."/>
            <person name="Fawcett J.A."/>
            <person name="Hatakeyama M."/>
            <person name="Paape T."/>
            <person name="Ng C.H."/>
            <person name="Ang C.C."/>
            <person name="Tnah L.H."/>
            <person name="Lee C.T."/>
            <person name="Nishiyama T."/>
            <person name="Sese J."/>
            <person name="O'Brien M.J."/>
            <person name="Copetti D."/>
            <person name="Mohd Noor M.I."/>
            <person name="Ong R.C."/>
            <person name="Putra M."/>
            <person name="Sireger I.Z."/>
            <person name="Indrioko S."/>
            <person name="Kosugi Y."/>
            <person name="Izuno A."/>
            <person name="Isagi Y."/>
            <person name="Lee S.L."/>
            <person name="Shimizu K.K."/>
        </authorList>
    </citation>
    <scope>NUCLEOTIDE SEQUENCE [LARGE SCALE GENOMIC DNA]</scope>
    <source>
        <strain evidence="3">214</strain>
    </source>
</reference>
<protein>
    <recommendedName>
        <fullName evidence="2">GYF domain-containing protein</fullName>
    </recommendedName>
</protein>
<dbReference type="EMBL" id="BPVZ01000022">
    <property type="protein sequence ID" value="GKV04824.1"/>
    <property type="molecule type" value="Genomic_DNA"/>
</dbReference>
<feature type="compositionally biased region" description="Basic and acidic residues" evidence="1">
    <location>
        <begin position="56"/>
        <end position="68"/>
    </location>
</feature>
<dbReference type="Pfam" id="PF02213">
    <property type="entry name" value="GYF"/>
    <property type="match status" value="1"/>
</dbReference>
<feature type="region of interest" description="Disordered" evidence="1">
    <location>
        <begin position="1737"/>
        <end position="1779"/>
    </location>
</feature>
<feature type="compositionally biased region" description="Low complexity" evidence="1">
    <location>
        <begin position="1185"/>
        <end position="1213"/>
    </location>
</feature>
<feature type="compositionally biased region" description="Polar residues" evidence="1">
    <location>
        <begin position="223"/>
        <end position="233"/>
    </location>
</feature>
<feature type="region of interest" description="Disordered" evidence="1">
    <location>
        <begin position="1523"/>
        <end position="1561"/>
    </location>
</feature>
<feature type="compositionally biased region" description="Low complexity" evidence="1">
    <location>
        <begin position="1270"/>
        <end position="1282"/>
    </location>
</feature>
<feature type="compositionally biased region" description="Polar residues" evidence="1">
    <location>
        <begin position="490"/>
        <end position="504"/>
    </location>
</feature>
<keyword evidence="4" id="KW-1185">Reference proteome</keyword>
<evidence type="ECO:0000259" key="2">
    <source>
        <dbReference type="PROSITE" id="PS50829"/>
    </source>
</evidence>
<feature type="region of interest" description="Disordered" evidence="1">
    <location>
        <begin position="429"/>
        <end position="504"/>
    </location>
</feature>
<gene>
    <name evidence="3" type="ORF">SLEP1_g16931</name>
</gene>
<feature type="compositionally biased region" description="Low complexity" evidence="1">
    <location>
        <begin position="1398"/>
        <end position="1412"/>
    </location>
</feature>
<feature type="compositionally biased region" description="Basic and acidic residues" evidence="1">
    <location>
        <begin position="165"/>
        <end position="183"/>
    </location>
</feature>
<feature type="region of interest" description="Disordered" evidence="1">
    <location>
        <begin position="165"/>
        <end position="259"/>
    </location>
</feature>
<feature type="region of interest" description="Disordered" evidence="1">
    <location>
        <begin position="1613"/>
        <end position="1646"/>
    </location>
</feature>
<sequence length="1802" mass="197321">MRDVQGPDNAIPLSPQWLQPKYGETKPGVGTGDSHPSPYPAHGNRTDISKPTGNDGEMHDIPKKKDVFRPSSLLDMETGRRDRWRDEERDTHSSMRKDRWRDGDKELTDTRRMDRWPDNLLTRHFGEARRAPSERWTDSGNRDSNYDQRRESKWNTRWGHDEKDTESLRDKWTDSVRDGDTSLDKGLSPLPSYGKDEREGDHYRPWRSNSSQSRGRGEHLHHQTLTPNKQVSTYPYGRGRGENTPPTFSASRGRGISGGNSMTAISHHQSMVIISDKPESGQGEASPLRYGRTKLLDLYRKTDVRAHQKLLDGLVSVPSLTQNEPQEPLALSAPNSEEMIVLKGILQGDITSSGAAQISKDGSMGRNSMDYSQSRQAKIGSKEDLQLALEDCKDENDTSKGGYANYSEVSSLGKLKGYTDIRFKAEARDDGGPYRKVDEMSIGRESSVPVMNSSSPSSIWRASSMGEQPNAVSHDWKDIPGDVQSRRSDMSWSQPQKDPVNQESNITNSFYSKDEANWQISGDPIIKRQPSGVLERELEARKLPQLAPEELVLFYRDPQGEIQGPFSGIDIIGWFEAGYFGIDLEVRLANAPKESPFISLGDVMPHLRAKARPPPGFGSLKQSELTDASSRSNFSSFGKVHAGVSEVDMVRNEPRVSHSSTTEAENRFLESLMSSTMSNPAQGLQGYIANNSISNSMPVSGVESGSDLYLLAKKLTVERQRSLPNSYPYWPGRDAAPIVSKSDIVSDSPVPHAKLLSSMTDNSLQPSHSQNADLMSILQGLSDRSAAGINNGVGGWSNFPVQGGLDPLQDKIELPHSPSFPPQATFGIQQARLQSQNPTSLPNLLGQTTDNPSGILTQEKLISSGLSQDQQLLNMLQQQYLIQLQSQAQVPTQQLSVLNKLLLLKQQQKQEEQQQQLLRQQQLLSKVLVEQHSHQRFAESSYGQLHAAAVPLGNASSDPTRLQTSQDLLQIGSQIPLASAKDELDANIKMHPQVTQDVIHTVMPDGSIHLPHQVFGNTSHQKSWEATTLEQINDMQQEESLPAPTIVESSPLSGSTTLSSQEPSLFQKPALPSDCHSFMPDHQSLGLQNVETAPTETALHTKDRVPVEHPVVPASAPSLRTGKIETLVSENINKETFQPVVAVEELEVEKEGSNDQRAVVSQAKSVDVREVRKASEKKSRKQKSSKSQCSDQAKGVSQASSSSQSKQSELQGSTVGDTNVAHLYGTSPQKTLDSKPDIATIGMGGSDYVKSPLTATVAGVNVETTEVQGDSRLSSGSVSGQSAPTHPIQSAWKPAPGFKPKSLLEIQQEEQRRAQAETAVLEVTTSVNSMSLPTPWAGVVASSEPKVSQENQRDATISELNLGKPKNSANPSKKSQLHDLLAEEVLSKSSERDIELPNSLSSLSSQQVTSTNTEAVDDDNFIEAKETKKSRKKSAKVKGGGAKVSVPATSAEVPVGTSPVEKGKGSRLVQQEKELLPPVPSGPSLGDFVLWKGGDSANLLPAPAWSTESKKLPKPTSLRDIQKEQEKKNSSIQPQNQIPTPQKSQPNQAIHSASWSISASSPSKVASPIQINSHASPQSKYKGDDDLFWGPIEQTKQETKKAEYPLLANASSWGAKNTPLKGPASGSLNRQKSTSGSSLPPAQSSIKGKKNSLIKYSEAMDFRHWCENECVRLIGTRDTSFLEFCLKQSRSEAETFMVENLGSYDPNHEFIEKFLDYKDLLPADVLEMAFQSRNDRNTGIGAGEMNSDNTGADDYDRDIVDGSTKGGGKKKGKKGKKVNPSALGFNVVSNRIMMGEIQTVED</sequence>
<feature type="region of interest" description="Disordered" evidence="1">
    <location>
        <begin position="1"/>
        <end position="151"/>
    </location>
</feature>
<feature type="compositionally biased region" description="Basic and acidic residues" evidence="1">
    <location>
        <begin position="194"/>
        <end position="204"/>
    </location>
</feature>
<dbReference type="Proteomes" id="UP001054252">
    <property type="component" value="Unassembled WGS sequence"/>
</dbReference>
<feature type="compositionally biased region" description="Polar residues" evidence="1">
    <location>
        <begin position="365"/>
        <end position="375"/>
    </location>
</feature>
<proteinExistence type="predicted"/>
<comment type="caution">
    <text evidence="3">The sequence shown here is derived from an EMBL/GenBank/DDBJ whole genome shotgun (WGS) entry which is preliminary data.</text>
</comment>
<evidence type="ECO:0000313" key="3">
    <source>
        <dbReference type="EMBL" id="GKV04824.1"/>
    </source>
</evidence>